<sequence>MKPTVPVVLLALLLTACSGAAGPGSDPTSSASTSPSDAGGPGAAGTTGRAPESSATDHGAVEPHPVSLEALSRKDFNGGRFRLGEEVLRTASHRQYVATYRSDDLTISGRIAIPNGEGPFPTVVLAHGYIDPAVYENGQGMTRERAWFGDNGYVALHVDYRNHASSSDDPRGELDMRLGYTEDVINAVHALRRWDGPVDDDRVGLVGRSMGGGVVYNALAVAPGLVDAGVAFAPVSSDAVDNFERWIRPDPGRGDIARRILRRYGGPEANPGFWQGISARASFDDITEPVLIHHGTLDDTCPIRWSRQTARLMRSAGVDVTLRIYEGEGHAFGPQFPLAMQRTLGFLDRHLA</sequence>
<feature type="domain" description="Peptidase S9 prolyl oligopeptidase catalytic" evidence="5">
    <location>
        <begin position="144"/>
        <end position="351"/>
    </location>
</feature>
<dbReference type="GO" id="GO:0016787">
    <property type="term" value="F:hydrolase activity"/>
    <property type="evidence" value="ECO:0007669"/>
    <property type="project" value="UniProtKB-KW"/>
</dbReference>
<evidence type="ECO:0000256" key="3">
    <source>
        <dbReference type="SAM" id="MobiDB-lite"/>
    </source>
</evidence>
<gene>
    <name evidence="6" type="ORF">ACFPQB_11995</name>
</gene>
<comment type="caution">
    <text evidence="6">The sequence shown here is derived from an EMBL/GenBank/DDBJ whole genome shotgun (WGS) entry which is preliminary data.</text>
</comment>
<dbReference type="Gene3D" id="3.40.50.1820">
    <property type="entry name" value="alpha/beta hydrolase"/>
    <property type="match status" value="1"/>
</dbReference>
<protein>
    <submittedName>
        <fullName evidence="6">Alpha/beta hydrolase family protein</fullName>
        <ecNumber evidence="6">3.4.-.-</ecNumber>
    </submittedName>
</protein>
<keyword evidence="4" id="KW-0732">Signal</keyword>
<evidence type="ECO:0000313" key="6">
    <source>
        <dbReference type="EMBL" id="MFC5729641.1"/>
    </source>
</evidence>
<evidence type="ECO:0000259" key="5">
    <source>
        <dbReference type="Pfam" id="PF00326"/>
    </source>
</evidence>
<reference evidence="7" key="1">
    <citation type="journal article" date="2019" name="Int. J. Syst. Evol. Microbiol.">
        <title>The Global Catalogue of Microorganisms (GCM) 10K type strain sequencing project: providing services to taxonomists for standard genome sequencing and annotation.</title>
        <authorList>
            <consortium name="The Broad Institute Genomics Platform"/>
            <consortium name="The Broad Institute Genome Sequencing Center for Infectious Disease"/>
            <person name="Wu L."/>
            <person name="Ma J."/>
        </authorList>
    </citation>
    <scope>NUCLEOTIDE SEQUENCE [LARGE SCALE GENOMIC DNA]</scope>
    <source>
        <strain evidence="7">YIM 94188</strain>
    </source>
</reference>
<dbReference type="EC" id="3.4.-.-" evidence="6"/>
<dbReference type="SUPFAM" id="SSF53474">
    <property type="entry name" value="alpha/beta-Hydrolases"/>
    <property type="match status" value="1"/>
</dbReference>
<evidence type="ECO:0000313" key="7">
    <source>
        <dbReference type="Proteomes" id="UP001596072"/>
    </source>
</evidence>
<evidence type="ECO:0000256" key="1">
    <source>
        <dbReference type="ARBA" id="ARBA00008645"/>
    </source>
</evidence>
<dbReference type="PANTHER" id="PTHR22946">
    <property type="entry name" value="DIENELACTONE HYDROLASE DOMAIN-CONTAINING PROTEIN-RELATED"/>
    <property type="match status" value="1"/>
</dbReference>
<evidence type="ECO:0000256" key="2">
    <source>
        <dbReference type="ARBA" id="ARBA00022801"/>
    </source>
</evidence>
<comment type="similarity">
    <text evidence="1">Belongs to the AB hydrolase superfamily.</text>
</comment>
<name>A0ABW0ZFH1_9ACTN</name>
<dbReference type="PANTHER" id="PTHR22946:SF9">
    <property type="entry name" value="POLYKETIDE TRANSFERASE AF380"/>
    <property type="match status" value="1"/>
</dbReference>
<dbReference type="EMBL" id="JBHSNS010000005">
    <property type="protein sequence ID" value="MFC5729641.1"/>
    <property type="molecule type" value="Genomic_DNA"/>
</dbReference>
<keyword evidence="7" id="KW-1185">Reference proteome</keyword>
<proteinExistence type="inferred from homology"/>
<feature type="signal peptide" evidence="4">
    <location>
        <begin position="1"/>
        <end position="20"/>
    </location>
</feature>
<feature type="compositionally biased region" description="Low complexity" evidence="3">
    <location>
        <begin position="21"/>
        <end position="38"/>
    </location>
</feature>
<evidence type="ECO:0000256" key="4">
    <source>
        <dbReference type="SAM" id="SignalP"/>
    </source>
</evidence>
<dbReference type="Proteomes" id="UP001596072">
    <property type="component" value="Unassembled WGS sequence"/>
</dbReference>
<dbReference type="Pfam" id="PF00326">
    <property type="entry name" value="Peptidase_S9"/>
    <property type="match status" value="1"/>
</dbReference>
<dbReference type="InterPro" id="IPR001375">
    <property type="entry name" value="Peptidase_S9_cat"/>
</dbReference>
<dbReference type="PROSITE" id="PS51257">
    <property type="entry name" value="PROKAR_LIPOPROTEIN"/>
    <property type="match status" value="1"/>
</dbReference>
<dbReference type="InterPro" id="IPR050261">
    <property type="entry name" value="FrsA_esterase"/>
</dbReference>
<dbReference type="InterPro" id="IPR029058">
    <property type="entry name" value="AB_hydrolase_fold"/>
</dbReference>
<dbReference type="RefSeq" id="WP_136436567.1">
    <property type="nucleotide sequence ID" value="NZ_JBHSNS010000005.1"/>
</dbReference>
<feature type="region of interest" description="Disordered" evidence="3">
    <location>
        <begin position="21"/>
        <end position="67"/>
    </location>
</feature>
<feature type="chain" id="PRO_5047304267" evidence="4">
    <location>
        <begin position="21"/>
        <end position="352"/>
    </location>
</feature>
<accession>A0ABW0ZFH1</accession>
<keyword evidence="2 6" id="KW-0378">Hydrolase</keyword>
<organism evidence="6 7">
    <name type="scientific">Nocardioides vastitatis</name>
    <dbReference type="NCBI Taxonomy" id="2568655"/>
    <lineage>
        <taxon>Bacteria</taxon>
        <taxon>Bacillati</taxon>
        <taxon>Actinomycetota</taxon>
        <taxon>Actinomycetes</taxon>
        <taxon>Propionibacteriales</taxon>
        <taxon>Nocardioidaceae</taxon>
        <taxon>Nocardioides</taxon>
    </lineage>
</organism>